<dbReference type="PANTHER" id="PTHR11895">
    <property type="entry name" value="TRANSAMIDASE"/>
    <property type="match status" value="1"/>
</dbReference>
<reference evidence="4 5" key="1">
    <citation type="journal article" date="2023" name="Sci. Data">
        <title>Genome assembly of the Korean intertidal mud-creeper Batillaria attramentaria.</title>
        <authorList>
            <person name="Patra A.K."/>
            <person name="Ho P.T."/>
            <person name="Jun S."/>
            <person name="Lee S.J."/>
            <person name="Kim Y."/>
            <person name="Won Y.J."/>
        </authorList>
    </citation>
    <scope>NUCLEOTIDE SEQUENCE [LARGE SCALE GENOMIC DNA]</scope>
    <source>
        <strain evidence="4">Wonlab-2016</strain>
    </source>
</reference>
<dbReference type="EMBL" id="JACVVK020000249">
    <property type="protein sequence ID" value="KAK7482225.1"/>
    <property type="molecule type" value="Genomic_DNA"/>
</dbReference>
<feature type="domain" description="Amidase" evidence="3">
    <location>
        <begin position="67"/>
        <end position="311"/>
    </location>
</feature>
<protein>
    <recommendedName>
        <fullName evidence="3">Amidase domain-containing protein</fullName>
    </recommendedName>
</protein>
<dbReference type="InterPro" id="IPR023631">
    <property type="entry name" value="Amidase_dom"/>
</dbReference>
<dbReference type="Pfam" id="PF01425">
    <property type="entry name" value="Amidase"/>
    <property type="match status" value="2"/>
</dbReference>
<dbReference type="PROSITE" id="PS00571">
    <property type="entry name" value="AMIDASES"/>
    <property type="match status" value="1"/>
</dbReference>
<sequence length="804" mass="86078">MAATRLTGFFQTNATENAEGVTAAYQRVSEFPDTSLPVVRYPRTPGYRPGPDDNPYNAWAWRCDISGAAEGKLSGRTVGIKDNTAVAGVPMRNGSKILENYVPEFDATVVTRILDAGGRIIGKTSVEDMCSSGSSITNSDGPVRNPRDESRIAGGSSSGSGALVAAGLVDMAIGGDQGGSIRIPASFTGTVGLKPTYGLVPYTGASTLDPSIDHLGPMARTVSDCALLLEVIAGYDDGRDPRQFPGMTVPQYSKLIEASVSGKRVGLLKEGFDRCTEDIVKTIVRGTANDLFTLGISVTDTSVPMHDMGIYHSPGLTAPAVEDLRKLNQEMKFRCTEEEIQGMAKVMGELTANFQRVSEIPDPSIPRVRYPRTPGHRPTPEENPYNAWAWRCDIRGAAEGKLSGRTVGIKDNIAVAGVPMRNGSKLLENYVPEFDATVVTRILDAGGRIVGKTTTEDLCYSGSSVTSSDGPVTNPRDQTRIAGGSSAGSGAVVAAGLADLAVGGDQGGSVRIPASFMGIFRRPGTMGMEPTLDHVGPMARTVTDCALLLEVIAGYDGGRDARQVPNMSVPEYSKLVDVSVAGKKVGLLKEGFDVCTEEAVKTVVRQAASRLTQAGITLREASVPMHKDGFYGTYQCMFKNSGVGLFNKGFYPTSLQEAFFRGYTTHPHDTPPAVKFLAMVAEYIDRLYGNKFYGKGHNLVLELTRQFDEALEEFDVLILPTLPYTATKLPTPDWSFEGLYHSLYSMVSNTLSFDSTGHPALSINAGFVPTPEGTQLPVGMMIVGKKFDDVTVLQVARAFEKLSE</sequence>
<feature type="region of interest" description="Disordered" evidence="2">
    <location>
        <begin position="130"/>
        <end position="159"/>
    </location>
</feature>
<comment type="similarity">
    <text evidence="1">Belongs to the amidase family.</text>
</comment>
<evidence type="ECO:0000256" key="1">
    <source>
        <dbReference type="ARBA" id="ARBA00009199"/>
    </source>
</evidence>
<proteinExistence type="inferred from homology"/>
<dbReference type="InterPro" id="IPR020556">
    <property type="entry name" value="Amidase_CS"/>
</dbReference>
<dbReference type="NCBIfam" id="NF005565">
    <property type="entry name" value="PRK07235.1"/>
    <property type="match status" value="1"/>
</dbReference>
<dbReference type="SUPFAM" id="SSF75304">
    <property type="entry name" value="Amidase signature (AS) enzymes"/>
    <property type="match status" value="2"/>
</dbReference>
<evidence type="ECO:0000313" key="5">
    <source>
        <dbReference type="Proteomes" id="UP001519460"/>
    </source>
</evidence>
<gene>
    <name evidence="4" type="ORF">BaRGS_00026574</name>
</gene>
<organism evidence="4 5">
    <name type="scientific">Batillaria attramentaria</name>
    <dbReference type="NCBI Taxonomy" id="370345"/>
    <lineage>
        <taxon>Eukaryota</taxon>
        <taxon>Metazoa</taxon>
        <taxon>Spiralia</taxon>
        <taxon>Lophotrochozoa</taxon>
        <taxon>Mollusca</taxon>
        <taxon>Gastropoda</taxon>
        <taxon>Caenogastropoda</taxon>
        <taxon>Sorbeoconcha</taxon>
        <taxon>Cerithioidea</taxon>
        <taxon>Batillariidae</taxon>
        <taxon>Batillaria</taxon>
    </lineage>
</organism>
<name>A0ABD0K498_9CAEN</name>
<keyword evidence="5" id="KW-1185">Reference proteome</keyword>
<evidence type="ECO:0000259" key="3">
    <source>
        <dbReference type="Pfam" id="PF01425"/>
    </source>
</evidence>
<dbReference type="InterPro" id="IPR036928">
    <property type="entry name" value="AS_sf"/>
</dbReference>
<accession>A0ABD0K498</accession>
<dbReference type="Proteomes" id="UP001519460">
    <property type="component" value="Unassembled WGS sequence"/>
</dbReference>
<dbReference type="AlphaFoldDB" id="A0ABD0K498"/>
<feature type="domain" description="Amidase" evidence="3">
    <location>
        <begin position="396"/>
        <end position="793"/>
    </location>
</feature>
<dbReference type="InterPro" id="IPR000120">
    <property type="entry name" value="Amidase"/>
</dbReference>
<feature type="compositionally biased region" description="Polar residues" evidence="2">
    <location>
        <begin position="131"/>
        <end position="140"/>
    </location>
</feature>
<evidence type="ECO:0000256" key="2">
    <source>
        <dbReference type="SAM" id="MobiDB-lite"/>
    </source>
</evidence>
<evidence type="ECO:0000313" key="4">
    <source>
        <dbReference type="EMBL" id="KAK7482225.1"/>
    </source>
</evidence>
<comment type="caution">
    <text evidence="4">The sequence shown here is derived from an EMBL/GenBank/DDBJ whole genome shotgun (WGS) entry which is preliminary data.</text>
</comment>
<dbReference type="PANTHER" id="PTHR11895:SF170">
    <property type="entry name" value="AMIDASE"/>
    <property type="match status" value="1"/>
</dbReference>
<dbReference type="Gene3D" id="3.90.1300.10">
    <property type="entry name" value="Amidase signature (AS) domain"/>
    <property type="match status" value="2"/>
</dbReference>